<dbReference type="EMBL" id="SNVV01000022">
    <property type="protein sequence ID" value="TDN47061.1"/>
    <property type="molecule type" value="Genomic_DNA"/>
</dbReference>
<keyword evidence="7" id="KW-0812">Transmembrane</keyword>
<dbReference type="Gene3D" id="3.30.450.40">
    <property type="match status" value="1"/>
</dbReference>
<dbReference type="Gene3D" id="1.10.8.500">
    <property type="entry name" value="HAMP domain in histidine kinase"/>
    <property type="match status" value="1"/>
</dbReference>
<evidence type="ECO:0000256" key="12">
    <source>
        <dbReference type="ARBA" id="ARBA00023012"/>
    </source>
</evidence>
<dbReference type="GO" id="GO:0046983">
    <property type="term" value="F:protein dimerization activity"/>
    <property type="evidence" value="ECO:0007669"/>
    <property type="project" value="UniProtKB-UniRule"/>
</dbReference>
<evidence type="ECO:0000313" key="19">
    <source>
        <dbReference type="Proteomes" id="UP000295129"/>
    </source>
</evidence>
<dbReference type="SUPFAM" id="SSF55874">
    <property type="entry name" value="ATPase domain of HSP90 chaperone/DNA topoisomerase II/histidine kinase"/>
    <property type="match status" value="1"/>
</dbReference>
<dbReference type="CDD" id="cd06225">
    <property type="entry name" value="HAMP"/>
    <property type="match status" value="1"/>
</dbReference>
<evidence type="ECO:0000256" key="6">
    <source>
        <dbReference type="ARBA" id="ARBA00022679"/>
    </source>
</evidence>
<dbReference type="PANTHER" id="PTHR24421:SF10">
    <property type="entry name" value="NITRATE_NITRITE SENSOR PROTEIN NARQ"/>
    <property type="match status" value="1"/>
</dbReference>
<evidence type="ECO:0000256" key="2">
    <source>
        <dbReference type="ARBA" id="ARBA00004429"/>
    </source>
</evidence>
<gene>
    <name evidence="18" type="ORF">C7389_12218</name>
</gene>
<dbReference type="CDD" id="cd16917">
    <property type="entry name" value="HATPase_UhpB-NarQ-NarX-like"/>
    <property type="match status" value="1"/>
</dbReference>
<keyword evidence="15" id="KW-0175">Coiled coil</keyword>
<comment type="caution">
    <text evidence="18">The sequence shown here is derived from an EMBL/GenBank/DDBJ whole genome shotgun (WGS) entry which is preliminary data.</text>
</comment>
<dbReference type="PROSITE" id="PS50885">
    <property type="entry name" value="HAMP"/>
    <property type="match status" value="1"/>
</dbReference>
<reference evidence="18 19" key="1">
    <citation type="submission" date="2019-03" db="EMBL/GenBank/DDBJ databases">
        <title>Genomic Encyclopedia of Type Strains, Phase IV (KMG-IV): sequencing the most valuable type-strain genomes for metagenomic binning, comparative biology and taxonomic classification.</title>
        <authorList>
            <person name="Goeker M."/>
        </authorList>
    </citation>
    <scope>NUCLEOTIDE SEQUENCE [LARGE SCALE GENOMIC DNA]</scope>
    <source>
        <strain evidence="18 19">DSM 12121</strain>
    </source>
</reference>
<dbReference type="InterPro" id="IPR036890">
    <property type="entry name" value="HATPase_C_sf"/>
</dbReference>
<dbReference type="InterPro" id="IPR042295">
    <property type="entry name" value="NarX-like_N_sf"/>
</dbReference>
<keyword evidence="5" id="KW-0597">Phosphoprotein</keyword>
<dbReference type="SMART" id="SM00387">
    <property type="entry name" value="HATPase_c"/>
    <property type="match status" value="1"/>
</dbReference>
<evidence type="ECO:0000256" key="9">
    <source>
        <dbReference type="ARBA" id="ARBA00022777"/>
    </source>
</evidence>
<feature type="domain" description="Histidine kinase" evidence="16">
    <location>
        <begin position="424"/>
        <end position="621"/>
    </location>
</feature>
<keyword evidence="9 14" id="KW-0418">Kinase</keyword>
<evidence type="ECO:0000256" key="8">
    <source>
        <dbReference type="ARBA" id="ARBA00022741"/>
    </source>
</evidence>
<sequence length="642" mass="69592">MRRKYGDALARRSILLLVGLALAAVTLIGLAGMTVSVVVAETVQGSASAVNVAGSLRRLTHRIASLAAADVARGAVPGERVAKAIAQLEAQLDNDELLRVRERAPGGLFAATYRGVQAGWRTSLKPHIEALMTAGSVPDEAQIETILAEVDTFVDQLNALVAVLEHDTEARIADLRQTLAIAIVGTLVLVAVALLLLHRLVSLPLSDLLAVASRIGRGDFSARAAYTGRNELGRVGAAFNLMASELSKLYRDLEQRVEAKTAELQRSNRSLELLYHAIARLYHAPAAADAYSDTLRDMEQLMGLDGSFACIEPRHDGPATVLASTLGPCPERHRADGEGCGLCREDVQPWTYRREGGHELLRVPLRDSERHYGMLRFTLPAGHRLEDWQRQLVEALSRHIGMALGAARRNEQERMLALQEERSVIARELHDSLAQALSYMKIQVALLQPVLGDPARQADAATIVADLRTGINAAYRQLRELLSSFRLKMSGDFPSLLRAAVAEYAGKGGVDIRLETRLADCPLSPNQEIHVLHIIREALSNMVRHAAARHATVSLSSNALQRVTVVVEDDGVGLPGEPLDSRNHHGMTIMRERARSLGGELDVSAGRDCGTRVTLRFQARPGTLGVDEEGPAVAMNWGGEPA</sequence>
<keyword evidence="11" id="KW-1133">Transmembrane helix</keyword>
<keyword evidence="19" id="KW-1185">Reference proteome</keyword>
<evidence type="ECO:0000256" key="10">
    <source>
        <dbReference type="ARBA" id="ARBA00022840"/>
    </source>
</evidence>
<accession>A0A4R6DPX5</accession>
<dbReference type="InterPro" id="IPR029095">
    <property type="entry name" value="NarX-like_N"/>
</dbReference>
<evidence type="ECO:0000256" key="11">
    <source>
        <dbReference type="ARBA" id="ARBA00022989"/>
    </source>
</evidence>
<feature type="coiled-coil region" evidence="15">
    <location>
        <begin position="243"/>
        <end position="270"/>
    </location>
</feature>
<dbReference type="InterPro" id="IPR011712">
    <property type="entry name" value="Sig_transdc_His_kin_sub3_dim/P"/>
</dbReference>
<dbReference type="InterPro" id="IPR003660">
    <property type="entry name" value="HAMP_dom"/>
</dbReference>
<keyword evidence="4 14" id="KW-0997">Cell inner membrane</keyword>
<keyword evidence="8 14" id="KW-0547">Nucleotide-binding</keyword>
<keyword evidence="3 14" id="KW-1003">Cell membrane</keyword>
<evidence type="ECO:0000256" key="3">
    <source>
        <dbReference type="ARBA" id="ARBA00022475"/>
    </source>
</evidence>
<comment type="catalytic activity">
    <reaction evidence="1 14">
        <text>ATP + protein L-histidine = ADP + protein N-phospho-L-histidine.</text>
        <dbReference type="EC" id="2.7.13.3"/>
    </reaction>
</comment>
<evidence type="ECO:0000256" key="4">
    <source>
        <dbReference type="ARBA" id="ARBA00022519"/>
    </source>
</evidence>
<feature type="domain" description="HAMP" evidence="17">
    <location>
        <begin position="199"/>
        <end position="251"/>
    </location>
</feature>
<dbReference type="PANTHER" id="PTHR24421">
    <property type="entry name" value="NITRATE/NITRITE SENSOR PROTEIN NARX-RELATED"/>
    <property type="match status" value="1"/>
</dbReference>
<evidence type="ECO:0000256" key="1">
    <source>
        <dbReference type="ARBA" id="ARBA00000085"/>
    </source>
</evidence>
<protein>
    <recommendedName>
        <fullName evidence="14">Sensor protein</fullName>
        <ecNumber evidence="14">2.7.13.3</ecNumber>
    </recommendedName>
</protein>
<evidence type="ECO:0000256" key="14">
    <source>
        <dbReference type="PIRNR" id="PIRNR003167"/>
    </source>
</evidence>
<dbReference type="SUPFAM" id="SSF158472">
    <property type="entry name" value="HAMP domain-like"/>
    <property type="match status" value="1"/>
</dbReference>
<dbReference type="Pfam" id="PF13675">
    <property type="entry name" value="PilJ"/>
    <property type="match status" value="1"/>
</dbReference>
<dbReference type="RefSeq" id="WP_133594364.1">
    <property type="nucleotide sequence ID" value="NZ_SNVV01000022.1"/>
</dbReference>
<dbReference type="GO" id="GO:0000155">
    <property type="term" value="F:phosphorelay sensor kinase activity"/>
    <property type="evidence" value="ECO:0007669"/>
    <property type="project" value="UniProtKB-UniRule"/>
</dbReference>
<evidence type="ECO:0000256" key="13">
    <source>
        <dbReference type="ARBA" id="ARBA00023136"/>
    </source>
</evidence>
<evidence type="ECO:0000259" key="16">
    <source>
        <dbReference type="PROSITE" id="PS50109"/>
    </source>
</evidence>
<dbReference type="GO" id="GO:0005524">
    <property type="term" value="F:ATP binding"/>
    <property type="evidence" value="ECO:0007669"/>
    <property type="project" value="UniProtKB-UniRule"/>
</dbReference>
<dbReference type="CDD" id="cd19408">
    <property type="entry name" value="NarX_NarQ_sensor"/>
    <property type="match status" value="1"/>
</dbReference>
<dbReference type="Pfam" id="PF00672">
    <property type="entry name" value="HAMP"/>
    <property type="match status" value="1"/>
</dbReference>
<dbReference type="Pfam" id="PF02518">
    <property type="entry name" value="HATPase_c"/>
    <property type="match status" value="1"/>
</dbReference>
<dbReference type="InterPro" id="IPR003594">
    <property type="entry name" value="HATPase_dom"/>
</dbReference>
<dbReference type="InterPro" id="IPR029016">
    <property type="entry name" value="GAF-like_dom_sf"/>
</dbReference>
<organism evidence="18 19">
    <name type="scientific">Azoarcus indigens</name>
    <dbReference type="NCBI Taxonomy" id="29545"/>
    <lineage>
        <taxon>Bacteria</taxon>
        <taxon>Pseudomonadati</taxon>
        <taxon>Pseudomonadota</taxon>
        <taxon>Betaproteobacteria</taxon>
        <taxon>Rhodocyclales</taxon>
        <taxon>Zoogloeaceae</taxon>
        <taxon>Azoarcus</taxon>
    </lineage>
</organism>
<dbReference type="OrthoDB" id="9811306at2"/>
<dbReference type="EC" id="2.7.13.3" evidence="14"/>
<keyword evidence="6 14" id="KW-0808">Transferase</keyword>
<proteinExistence type="predicted"/>
<dbReference type="PIRSF" id="PIRSF003167">
    <property type="entry name" value="STHK_NarX/NarQ"/>
    <property type="match status" value="1"/>
</dbReference>
<dbReference type="SMART" id="SM00304">
    <property type="entry name" value="HAMP"/>
    <property type="match status" value="1"/>
</dbReference>
<keyword evidence="12 14" id="KW-0902">Two-component regulatory system</keyword>
<comment type="subcellular location">
    <subcellularLocation>
        <location evidence="2">Cell inner membrane</location>
        <topology evidence="2">Multi-pass membrane protein</topology>
    </subcellularLocation>
</comment>
<evidence type="ECO:0000259" key="17">
    <source>
        <dbReference type="PROSITE" id="PS50885"/>
    </source>
</evidence>
<evidence type="ECO:0000313" key="18">
    <source>
        <dbReference type="EMBL" id="TDN47061.1"/>
    </source>
</evidence>
<dbReference type="Proteomes" id="UP000295129">
    <property type="component" value="Unassembled WGS sequence"/>
</dbReference>
<evidence type="ECO:0000256" key="7">
    <source>
        <dbReference type="ARBA" id="ARBA00022692"/>
    </source>
</evidence>
<dbReference type="GO" id="GO:0005886">
    <property type="term" value="C:plasma membrane"/>
    <property type="evidence" value="ECO:0007669"/>
    <property type="project" value="UniProtKB-SubCell"/>
</dbReference>
<dbReference type="Gene3D" id="3.30.565.10">
    <property type="entry name" value="Histidine kinase-like ATPase, C-terminal domain"/>
    <property type="match status" value="1"/>
</dbReference>
<dbReference type="InterPro" id="IPR005467">
    <property type="entry name" value="His_kinase_dom"/>
</dbReference>
<keyword evidence="13 14" id="KW-0472">Membrane</keyword>
<dbReference type="Gene3D" id="1.20.5.1930">
    <property type="match status" value="1"/>
</dbReference>
<dbReference type="AlphaFoldDB" id="A0A4R6DPX5"/>
<dbReference type="Gene3D" id="1.20.120.960">
    <property type="entry name" value="Histidine kinase NarX, sensor domain"/>
    <property type="match status" value="1"/>
</dbReference>
<dbReference type="InterPro" id="IPR016380">
    <property type="entry name" value="Sig_transdc_His_kin_NarX/NarQ"/>
</dbReference>
<keyword evidence="10 14" id="KW-0067">ATP-binding</keyword>
<dbReference type="PROSITE" id="PS50109">
    <property type="entry name" value="HIS_KIN"/>
    <property type="match status" value="1"/>
</dbReference>
<evidence type="ECO:0000256" key="5">
    <source>
        <dbReference type="ARBA" id="ARBA00022553"/>
    </source>
</evidence>
<dbReference type="SUPFAM" id="SSF55781">
    <property type="entry name" value="GAF domain-like"/>
    <property type="match status" value="1"/>
</dbReference>
<dbReference type="InterPro" id="IPR050482">
    <property type="entry name" value="Sensor_HK_TwoCompSys"/>
</dbReference>
<name>A0A4R6DPX5_9RHOO</name>
<dbReference type="Pfam" id="PF07730">
    <property type="entry name" value="HisKA_3"/>
    <property type="match status" value="1"/>
</dbReference>
<evidence type="ECO:0000256" key="15">
    <source>
        <dbReference type="SAM" id="Coils"/>
    </source>
</evidence>